<organism evidence="9 10">
    <name type="scientific">Homoserinibacter gongjuensis</name>
    <dbReference type="NCBI Taxonomy" id="1162968"/>
    <lineage>
        <taxon>Bacteria</taxon>
        <taxon>Bacillati</taxon>
        <taxon>Actinomycetota</taxon>
        <taxon>Actinomycetes</taxon>
        <taxon>Micrococcales</taxon>
        <taxon>Microbacteriaceae</taxon>
        <taxon>Homoserinibacter</taxon>
    </lineage>
</organism>
<accession>A0ABQ6JSJ1</accession>
<dbReference type="Proteomes" id="UP001157069">
    <property type="component" value="Unassembled WGS sequence"/>
</dbReference>
<keyword evidence="7 8" id="KW-0472">Membrane</keyword>
<evidence type="ECO:0000256" key="8">
    <source>
        <dbReference type="SAM" id="Phobius"/>
    </source>
</evidence>
<evidence type="ECO:0000313" key="9">
    <source>
        <dbReference type="EMBL" id="GMA90215.1"/>
    </source>
</evidence>
<proteinExistence type="predicted"/>
<feature type="transmembrane region" description="Helical" evidence="8">
    <location>
        <begin position="251"/>
        <end position="271"/>
    </location>
</feature>
<feature type="transmembrane region" description="Helical" evidence="8">
    <location>
        <begin position="49"/>
        <end position="72"/>
    </location>
</feature>
<evidence type="ECO:0000256" key="6">
    <source>
        <dbReference type="ARBA" id="ARBA00022989"/>
    </source>
</evidence>
<feature type="transmembrane region" description="Helical" evidence="8">
    <location>
        <begin position="278"/>
        <end position="300"/>
    </location>
</feature>
<reference evidence="10" key="1">
    <citation type="journal article" date="2019" name="Int. J. Syst. Evol. Microbiol.">
        <title>The Global Catalogue of Microorganisms (GCM) 10K type strain sequencing project: providing services to taxonomists for standard genome sequencing and annotation.</title>
        <authorList>
            <consortium name="The Broad Institute Genomics Platform"/>
            <consortium name="The Broad Institute Genome Sequencing Center for Infectious Disease"/>
            <person name="Wu L."/>
            <person name="Ma J."/>
        </authorList>
    </citation>
    <scope>NUCLEOTIDE SEQUENCE [LARGE SCALE GENOMIC DNA]</scope>
    <source>
        <strain evidence="10">NBRC 108755</strain>
    </source>
</reference>
<evidence type="ECO:0000256" key="7">
    <source>
        <dbReference type="ARBA" id="ARBA00023136"/>
    </source>
</evidence>
<dbReference type="EMBL" id="BSVA01000001">
    <property type="protein sequence ID" value="GMA90215.1"/>
    <property type="molecule type" value="Genomic_DNA"/>
</dbReference>
<keyword evidence="4" id="KW-0997">Cell inner membrane</keyword>
<dbReference type="PANTHER" id="PTHR32196">
    <property type="entry name" value="ABC TRANSPORTER PERMEASE PROTEIN YPHD-RELATED-RELATED"/>
    <property type="match status" value="1"/>
</dbReference>
<feature type="transmembrane region" description="Helical" evidence="8">
    <location>
        <begin position="224"/>
        <end position="245"/>
    </location>
</feature>
<evidence type="ECO:0000256" key="2">
    <source>
        <dbReference type="ARBA" id="ARBA00022448"/>
    </source>
</evidence>
<feature type="transmembrane region" description="Helical" evidence="8">
    <location>
        <begin position="173"/>
        <end position="192"/>
    </location>
</feature>
<keyword evidence="6 8" id="KW-1133">Transmembrane helix</keyword>
<keyword evidence="3" id="KW-1003">Cell membrane</keyword>
<evidence type="ECO:0000256" key="3">
    <source>
        <dbReference type="ARBA" id="ARBA00022475"/>
    </source>
</evidence>
<dbReference type="CDD" id="cd06579">
    <property type="entry name" value="TM_PBP1_transp_AraH_like"/>
    <property type="match status" value="1"/>
</dbReference>
<protein>
    <submittedName>
        <fullName evidence="9">Sugar ABC transporter permease</fullName>
    </submittedName>
</protein>
<feature type="transmembrane region" description="Helical" evidence="8">
    <location>
        <begin position="101"/>
        <end position="121"/>
    </location>
</feature>
<sequence length="332" mass="33848">MTHPPTVDERRLSPRVRRLIADAGPLVALIVLIVVFAVANPVFVSPGNIGILLSQAAVPLVIATGLTFVILLGGIDLSIEGVVATSSLVFALTVANDRNDLALGLFGALLAVLAGSVFGLANGLANVKLGIPSFMATLGLGAVGIGIATVLFAGRSPRVLDSGMRMLGQGSTLGIANIFLIAVLVLVIGWFVQRFTRLGRYGYVIGGDEAVARLSGVRVGRYKIGAFVLGGTASGIAGVLLGSQLGVGMPTIGSGTMFTAITAVVLGGTLLTGGRGGVLRSFVGVLIIVVLANGLILIGVNPYAQVAVQGLVIIAAVVATGWRLRTRVRIIK</sequence>
<comment type="caution">
    <text evidence="9">The sequence shown here is derived from an EMBL/GenBank/DDBJ whole genome shotgun (WGS) entry which is preliminary data.</text>
</comment>
<name>A0ABQ6JSJ1_9MICO</name>
<evidence type="ECO:0000256" key="4">
    <source>
        <dbReference type="ARBA" id="ARBA00022519"/>
    </source>
</evidence>
<keyword evidence="5 8" id="KW-0812">Transmembrane</keyword>
<feature type="transmembrane region" description="Helical" evidence="8">
    <location>
        <begin position="306"/>
        <end position="324"/>
    </location>
</feature>
<keyword evidence="10" id="KW-1185">Reference proteome</keyword>
<evidence type="ECO:0000313" key="10">
    <source>
        <dbReference type="Proteomes" id="UP001157069"/>
    </source>
</evidence>
<feature type="transmembrane region" description="Helical" evidence="8">
    <location>
        <begin position="19"/>
        <end position="43"/>
    </location>
</feature>
<evidence type="ECO:0000256" key="1">
    <source>
        <dbReference type="ARBA" id="ARBA00004651"/>
    </source>
</evidence>
<comment type="subcellular location">
    <subcellularLocation>
        <location evidence="1">Cell membrane</location>
        <topology evidence="1">Multi-pass membrane protein</topology>
    </subcellularLocation>
</comment>
<dbReference type="PANTHER" id="PTHR32196:SF21">
    <property type="entry name" value="ABC TRANSPORTER PERMEASE PROTEIN YPHD-RELATED"/>
    <property type="match status" value="1"/>
</dbReference>
<dbReference type="InterPro" id="IPR001851">
    <property type="entry name" value="ABC_transp_permease"/>
</dbReference>
<gene>
    <name evidence="9" type="ORF">GCM10025869_07440</name>
</gene>
<dbReference type="Pfam" id="PF02653">
    <property type="entry name" value="BPD_transp_2"/>
    <property type="match status" value="1"/>
</dbReference>
<keyword evidence="2" id="KW-0813">Transport</keyword>
<feature type="transmembrane region" description="Helical" evidence="8">
    <location>
        <begin position="133"/>
        <end position="153"/>
    </location>
</feature>
<evidence type="ECO:0000256" key="5">
    <source>
        <dbReference type="ARBA" id="ARBA00022692"/>
    </source>
</evidence>